<protein>
    <submittedName>
        <fullName evidence="2">Uncharacterized protein</fullName>
    </submittedName>
</protein>
<accession>A0A147GPB8</accession>
<evidence type="ECO:0000313" key="2">
    <source>
        <dbReference type="EMBL" id="KTT16271.1"/>
    </source>
</evidence>
<proteinExistence type="predicted"/>
<organism evidence="2 3">
    <name type="scientific">Pseudacidovorax intermedius</name>
    <dbReference type="NCBI Taxonomy" id="433924"/>
    <lineage>
        <taxon>Bacteria</taxon>
        <taxon>Pseudomonadati</taxon>
        <taxon>Pseudomonadota</taxon>
        <taxon>Betaproteobacteria</taxon>
        <taxon>Burkholderiales</taxon>
        <taxon>Comamonadaceae</taxon>
        <taxon>Pseudacidovorax</taxon>
    </lineage>
</organism>
<comment type="caution">
    <text evidence="2">The sequence shown here is derived from an EMBL/GenBank/DDBJ whole genome shotgun (WGS) entry which is preliminary data.</text>
</comment>
<dbReference type="Proteomes" id="UP000072741">
    <property type="component" value="Unassembled WGS sequence"/>
</dbReference>
<dbReference type="EMBL" id="LDSL01000128">
    <property type="protein sequence ID" value="KTT16271.1"/>
    <property type="molecule type" value="Genomic_DNA"/>
</dbReference>
<keyword evidence="3" id="KW-1185">Reference proteome</keyword>
<dbReference type="AlphaFoldDB" id="A0A147GPB8"/>
<evidence type="ECO:0000313" key="3">
    <source>
        <dbReference type="Proteomes" id="UP000072741"/>
    </source>
</evidence>
<name>A0A147GPB8_9BURK</name>
<reference evidence="2 3" key="1">
    <citation type="journal article" date="2016" name="Front. Microbiol.">
        <title>Genomic Resource of Rice Seed Associated Bacteria.</title>
        <authorList>
            <person name="Midha S."/>
            <person name="Bansal K."/>
            <person name="Sharma S."/>
            <person name="Kumar N."/>
            <person name="Patil P.P."/>
            <person name="Chaudhry V."/>
            <person name="Patil P.B."/>
        </authorList>
    </citation>
    <scope>NUCLEOTIDE SEQUENCE [LARGE SCALE GENOMIC DNA]</scope>
    <source>
        <strain evidence="2 3">NS331</strain>
    </source>
</reference>
<sequence>MWACAWTRSPSPRPEPERDLPGRLRAVRRMWWAAASFLAEGAAGHPRPLAAAGVRTSTP</sequence>
<gene>
    <name evidence="2" type="ORF">NS331_18825</name>
</gene>
<evidence type="ECO:0000256" key="1">
    <source>
        <dbReference type="SAM" id="MobiDB-lite"/>
    </source>
</evidence>
<feature type="region of interest" description="Disordered" evidence="1">
    <location>
        <begin position="1"/>
        <end position="20"/>
    </location>
</feature>